<evidence type="ECO:0000256" key="3">
    <source>
        <dbReference type="ARBA" id="ARBA00023139"/>
    </source>
</evidence>
<keyword evidence="5" id="KW-0449">Lipoprotein</keyword>
<dbReference type="Proteomes" id="UP001165393">
    <property type="component" value="Unassembled WGS sequence"/>
</dbReference>
<name>A0AA41W7Z2_9GAMM</name>
<comment type="subunit">
    <text evidence="6">Part of the Bam complex.</text>
</comment>
<evidence type="ECO:0000256" key="6">
    <source>
        <dbReference type="HAMAP-Rule" id="MF_00922"/>
    </source>
</evidence>
<keyword evidence="3" id="KW-0564">Palmitate</keyword>
<dbReference type="GO" id="GO:1990063">
    <property type="term" value="C:Bam protein complex"/>
    <property type="evidence" value="ECO:0007669"/>
    <property type="project" value="TreeGrafter"/>
</dbReference>
<comment type="subcellular location">
    <subcellularLocation>
        <location evidence="6">Cell outer membrane</location>
    </subcellularLocation>
</comment>
<dbReference type="EMBL" id="JAMQGP010000006">
    <property type="protein sequence ID" value="MCM2680615.1"/>
    <property type="molecule type" value="Genomic_DNA"/>
</dbReference>
<dbReference type="AlphaFoldDB" id="A0AA41W7Z2"/>
<keyword evidence="9" id="KW-1185">Reference proteome</keyword>
<dbReference type="Gene3D" id="1.25.40.10">
    <property type="entry name" value="Tetratricopeptide repeat domain"/>
    <property type="match status" value="1"/>
</dbReference>
<evidence type="ECO:0000256" key="1">
    <source>
        <dbReference type="ARBA" id="ARBA00022729"/>
    </source>
</evidence>
<dbReference type="InterPro" id="IPR017689">
    <property type="entry name" value="BamD"/>
</dbReference>
<accession>A0AA41W7Z2</accession>
<comment type="function">
    <text evidence="6">Part of the outer membrane protein assembly complex, which is involved in assembly and insertion of beta-barrel proteins into the outer membrane.</text>
</comment>
<dbReference type="PANTHER" id="PTHR37423:SF1">
    <property type="entry name" value="OUTER MEMBRANE PROTEIN ASSEMBLY FACTOR BAMD"/>
    <property type="match status" value="1"/>
</dbReference>
<evidence type="ECO:0000256" key="5">
    <source>
        <dbReference type="ARBA" id="ARBA00023288"/>
    </source>
</evidence>
<comment type="caution">
    <text evidence="8">The sequence shown here is derived from an EMBL/GenBank/DDBJ whole genome shotgun (WGS) entry which is preliminary data.</text>
</comment>
<keyword evidence="2 6" id="KW-0472">Membrane</keyword>
<evidence type="ECO:0000256" key="2">
    <source>
        <dbReference type="ARBA" id="ARBA00023136"/>
    </source>
</evidence>
<protein>
    <recommendedName>
        <fullName evidence="6">Outer membrane protein assembly factor BamD</fullName>
    </recommendedName>
</protein>
<keyword evidence="1 6" id="KW-0732">Signal</keyword>
<dbReference type="CDD" id="cd15830">
    <property type="entry name" value="BamD"/>
    <property type="match status" value="1"/>
</dbReference>
<comment type="similarity">
    <text evidence="6">Belongs to the BamD family.</text>
</comment>
<feature type="domain" description="Outer membrane lipoprotein BamD-like" evidence="7">
    <location>
        <begin position="53"/>
        <end position="258"/>
    </location>
</feature>
<dbReference type="HAMAP" id="MF_00922">
    <property type="entry name" value="OM_assembly_BamD"/>
    <property type="match status" value="1"/>
</dbReference>
<dbReference type="NCBIfam" id="TIGR03302">
    <property type="entry name" value="OM_YfiO"/>
    <property type="match status" value="1"/>
</dbReference>
<evidence type="ECO:0000313" key="9">
    <source>
        <dbReference type="Proteomes" id="UP001165393"/>
    </source>
</evidence>
<evidence type="ECO:0000259" key="7">
    <source>
        <dbReference type="Pfam" id="PF13525"/>
    </source>
</evidence>
<dbReference type="GO" id="GO:0043165">
    <property type="term" value="P:Gram-negative-bacterium-type cell outer membrane assembly"/>
    <property type="evidence" value="ECO:0007669"/>
    <property type="project" value="UniProtKB-UniRule"/>
</dbReference>
<dbReference type="Pfam" id="PF13525">
    <property type="entry name" value="YfiO"/>
    <property type="match status" value="1"/>
</dbReference>
<dbReference type="InterPro" id="IPR011990">
    <property type="entry name" value="TPR-like_helical_dom_sf"/>
</dbReference>
<organism evidence="8 9">
    <name type="scientific">Echinimonas agarilytica</name>
    <dbReference type="NCBI Taxonomy" id="1215918"/>
    <lineage>
        <taxon>Bacteria</taxon>
        <taxon>Pseudomonadati</taxon>
        <taxon>Pseudomonadota</taxon>
        <taxon>Gammaproteobacteria</taxon>
        <taxon>Alteromonadales</taxon>
        <taxon>Echinimonadaceae</taxon>
        <taxon>Echinimonas</taxon>
    </lineage>
</organism>
<proteinExistence type="inferred from homology"/>
<reference evidence="8 9" key="1">
    <citation type="journal article" date="2013" name="Antonie Van Leeuwenhoek">
        <title>Echinimonas agarilytica gen. nov., sp. nov., a new gammaproteobacterium isolated from the sea urchin Strongylocentrotus intermedius.</title>
        <authorList>
            <person name="Nedashkovskaya O.I."/>
            <person name="Stenkova A.M."/>
            <person name="Zhukova N.V."/>
            <person name="Van Trappen S."/>
            <person name="Lee J.S."/>
            <person name="Kim S.B."/>
        </authorList>
    </citation>
    <scope>NUCLEOTIDE SEQUENCE [LARGE SCALE GENOMIC DNA]</scope>
    <source>
        <strain evidence="8 9">KMM 6351</strain>
    </source>
</reference>
<sequence>MLTLYMEVSLTETQQCCGDVEMLFRRWSVLGLVIPTLLIGACSSTPEKEEISEQPAAELYLESKQRMNTGNYRSAIAHLEALLSRYPFGPHADQVQLDLIYGYYAVSDNAAARAAADRFIRLNPTHKDIDYALYMRGLMSEDEDSNFFQSMFNIDRSDRDPAMVRQAFGDFERLIREYPASKYAPDAARRMIALKNRLARYEVRVAEYYYQREAYVASIGRGKYVVQYMSDTPSVERALELMVESYDKLDMPEAKQDTLAVLKLNYPDNSMVN</sequence>
<dbReference type="SUPFAM" id="SSF48452">
    <property type="entry name" value="TPR-like"/>
    <property type="match status" value="1"/>
</dbReference>
<gene>
    <name evidence="6" type="primary">bamD</name>
    <name evidence="8" type="ORF">NAF29_13180</name>
</gene>
<keyword evidence="4 6" id="KW-0998">Cell outer membrane</keyword>
<dbReference type="GO" id="GO:0051205">
    <property type="term" value="P:protein insertion into membrane"/>
    <property type="evidence" value="ECO:0007669"/>
    <property type="project" value="UniProtKB-UniRule"/>
</dbReference>
<evidence type="ECO:0000313" key="8">
    <source>
        <dbReference type="EMBL" id="MCM2680615.1"/>
    </source>
</evidence>
<dbReference type="InterPro" id="IPR039565">
    <property type="entry name" value="BamD-like"/>
</dbReference>
<evidence type="ECO:0000256" key="4">
    <source>
        <dbReference type="ARBA" id="ARBA00023237"/>
    </source>
</evidence>
<dbReference type="PANTHER" id="PTHR37423">
    <property type="entry name" value="SOLUBLE LYTIC MUREIN TRANSGLYCOSYLASE-RELATED"/>
    <property type="match status" value="1"/>
</dbReference>